<dbReference type="Pfam" id="PF03357">
    <property type="entry name" value="Snf7"/>
    <property type="match status" value="1"/>
</dbReference>
<gene>
    <name evidence="2" type="ORF">X797_005418</name>
</gene>
<dbReference type="eggNOG" id="KOG2911">
    <property type="taxonomic scope" value="Eukaryota"/>
</dbReference>
<dbReference type="GO" id="GO:0009898">
    <property type="term" value="C:cytoplasmic side of plasma membrane"/>
    <property type="evidence" value="ECO:0007669"/>
    <property type="project" value="TreeGrafter"/>
</dbReference>
<keyword evidence="1" id="KW-0175">Coiled coil</keyword>
<reference evidence="2 3" key="1">
    <citation type="submission" date="2014-02" db="EMBL/GenBank/DDBJ databases">
        <title>The genome sequence of the entomopathogenic fungus Metarhizium robertsii ARSEF 2575.</title>
        <authorList>
            <person name="Giuliano Garisto Donzelli B."/>
            <person name="Roe B.A."/>
            <person name="Macmil S.L."/>
            <person name="Krasnoff S.B."/>
            <person name="Gibson D.M."/>
        </authorList>
    </citation>
    <scope>NUCLEOTIDE SEQUENCE [LARGE SCALE GENOMIC DNA]</scope>
    <source>
        <strain evidence="2 3">ARSEF 2575</strain>
    </source>
</reference>
<evidence type="ECO:0000256" key="1">
    <source>
        <dbReference type="SAM" id="Coils"/>
    </source>
</evidence>
<dbReference type="GO" id="GO:0006900">
    <property type="term" value="P:vesicle budding from membrane"/>
    <property type="evidence" value="ECO:0007669"/>
    <property type="project" value="TreeGrafter"/>
</dbReference>
<protein>
    <submittedName>
        <fullName evidence="2">SNF7 domain protein</fullName>
    </submittedName>
</protein>
<organism evidence="2 3">
    <name type="scientific">Metarhizium robertsii</name>
    <dbReference type="NCBI Taxonomy" id="568076"/>
    <lineage>
        <taxon>Eukaryota</taxon>
        <taxon>Fungi</taxon>
        <taxon>Dikarya</taxon>
        <taxon>Ascomycota</taxon>
        <taxon>Pezizomycotina</taxon>
        <taxon>Sordariomycetes</taxon>
        <taxon>Hypocreomycetidae</taxon>
        <taxon>Hypocreales</taxon>
        <taxon>Clavicipitaceae</taxon>
        <taxon>Metarhizium</taxon>
    </lineage>
</organism>
<sequence>MGDLAEVLAEHDQNFRKARLPALYSDFRPQRTLNPDGYRANIVAWQGALSCLLLRGLLSGRGPNSSLLVLNVDENLPHDLESKRFGQPLALGTAIRQAIAHQKFISVEEFLQPQAATFTRNLISLSWNAAEWTFRQFGIKDKISNDDSVPIGQYVIMNNVETVFQEFKQQVSGRTSHFDRIFTRLQFQSLFASTLVAGQCLSEDDLEVLLTFSSRDKGFIDYSDGIIRIRSSSDESGIGPEDVAVASIKELTANLRHQTLALNMRIDSLTREIKTALAKNNRVVAQASLKSRKLAESSLAKRYATLNQLEDIAAKLEQASDQVQLVAVMKSSANALHSLNTRIGGSDRVDQVMEQIREQMLEVDEVAAILAEPTGETIDESEIQDELEALETETREAARLAKEKEEAEHEAGKIEELQNELANLPNVPAEIPSESGKSNTRTIEKQVASLSLDHS</sequence>
<dbReference type="OrthoDB" id="10250120at2759"/>
<dbReference type="PANTHER" id="PTHR22761">
    <property type="entry name" value="CHARGED MULTIVESICULAR BODY PROTEIN"/>
    <property type="match status" value="1"/>
</dbReference>
<dbReference type="Proteomes" id="UP000030151">
    <property type="component" value="Unassembled WGS sequence"/>
</dbReference>
<dbReference type="AlphaFoldDB" id="A0A014N524"/>
<dbReference type="EMBL" id="JELW01000008">
    <property type="protein sequence ID" value="EXV01322.1"/>
    <property type="molecule type" value="Genomic_DNA"/>
</dbReference>
<evidence type="ECO:0000313" key="3">
    <source>
        <dbReference type="Proteomes" id="UP000030151"/>
    </source>
</evidence>
<dbReference type="InterPro" id="IPR005024">
    <property type="entry name" value="Snf7_fam"/>
</dbReference>
<dbReference type="GO" id="GO:0005771">
    <property type="term" value="C:multivesicular body"/>
    <property type="evidence" value="ECO:0007669"/>
    <property type="project" value="TreeGrafter"/>
</dbReference>
<dbReference type="Gene3D" id="6.10.140.1230">
    <property type="match status" value="1"/>
</dbReference>
<proteinExistence type="predicted"/>
<name>A0A014N524_9HYPO</name>
<feature type="coiled-coil region" evidence="1">
    <location>
        <begin position="266"/>
        <end position="326"/>
    </location>
</feature>
<dbReference type="GO" id="GO:0000815">
    <property type="term" value="C:ESCRT III complex"/>
    <property type="evidence" value="ECO:0007669"/>
    <property type="project" value="TreeGrafter"/>
</dbReference>
<dbReference type="PANTHER" id="PTHR22761:SF18">
    <property type="entry name" value="SORTING PROTEIN SNF7 FAMILY PROTEIN, PUTATIVE (AFU_ORTHOLOGUE AFUA_2G16692)-RELATED"/>
    <property type="match status" value="1"/>
</dbReference>
<evidence type="ECO:0000313" key="2">
    <source>
        <dbReference type="EMBL" id="EXV01322.1"/>
    </source>
</evidence>
<dbReference type="GO" id="GO:0032511">
    <property type="term" value="P:late endosome to vacuole transport via multivesicular body sorting pathway"/>
    <property type="evidence" value="ECO:0007669"/>
    <property type="project" value="TreeGrafter"/>
</dbReference>
<accession>A0A014N524</accession>
<comment type="caution">
    <text evidence="2">The sequence shown here is derived from an EMBL/GenBank/DDBJ whole genome shotgun (WGS) entry which is preliminary data.</text>
</comment>
<dbReference type="HOGENOM" id="CLU_021165_2_0_1"/>
<feature type="coiled-coil region" evidence="1">
    <location>
        <begin position="380"/>
        <end position="424"/>
    </location>
</feature>